<proteinExistence type="predicted"/>
<dbReference type="RefSeq" id="WP_022092004.1">
    <property type="nucleotide sequence ID" value="NZ_CAXSPF010000005.1"/>
</dbReference>
<sequence length="95" mass="11332">MDNRIIGKYKKEKEAKTVLIPFHADRQLDYNKQVFYRGGYLFLQSIKAMNFAKIQEQGFIPLYKREAITDALHEVSGFRTKKINRKYLRLILCIF</sequence>
<accession>A0A1Q2C954</accession>
<evidence type="ECO:0000313" key="1">
    <source>
        <dbReference type="EMBL" id="AQP40258.1"/>
    </source>
</evidence>
<name>A0A1Q2C954_ANAHA</name>
<evidence type="ECO:0000313" key="2">
    <source>
        <dbReference type="Proteomes" id="UP000188159"/>
    </source>
</evidence>
<dbReference type="Proteomes" id="UP000188159">
    <property type="component" value="Chromosome"/>
</dbReference>
<dbReference type="EMBL" id="CP012098">
    <property type="protein sequence ID" value="AQP40258.1"/>
    <property type="molecule type" value="Genomic_DNA"/>
</dbReference>
<gene>
    <name evidence="1" type="ORF">DO83_12135</name>
</gene>
<protein>
    <submittedName>
        <fullName evidence="1">Uncharacterized protein</fullName>
    </submittedName>
</protein>
<organism evidence="1 2">
    <name type="scientific">Anaerostipes hadrus</name>
    <dbReference type="NCBI Taxonomy" id="649756"/>
    <lineage>
        <taxon>Bacteria</taxon>
        <taxon>Bacillati</taxon>
        <taxon>Bacillota</taxon>
        <taxon>Clostridia</taxon>
        <taxon>Lachnospirales</taxon>
        <taxon>Lachnospiraceae</taxon>
        <taxon>Anaerostipes</taxon>
    </lineage>
</organism>
<dbReference type="AlphaFoldDB" id="A0A1Q2C954"/>
<reference evidence="1 2" key="1">
    <citation type="journal article" date="2016" name="Sci. Rep.">
        <title>Accelerated dysbiosis of gut microbiota during aggravation of DSS-induced colitis by a butyrate-producing bacterium.</title>
        <authorList>
            <person name="Zhang Q."/>
            <person name="Wu Y."/>
            <person name="Wang J."/>
            <person name="Wu G."/>
            <person name="Long W."/>
            <person name="Xue Z."/>
            <person name="Wang L."/>
            <person name="Zhang X."/>
            <person name="Pang X."/>
            <person name="Zhao Y."/>
            <person name="Zhao L."/>
            <person name="Zhang C."/>
        </authorList>
    </citation>
    <scope>NUCLEOTIDE SEQUENCE [LARGE SCALE GENOMIC DNA]</scope>
    <source>
        <strain evidence="1 2">BPB5</strain>
    </source>
</reference>